<keyword evidence="1" id="KW-0472">Membrane</keyword>
<accession>A0A645FJG8</accession>
<keyword evidence="1" id="KW-1133">Transmembrane helix</keyword>
<evidence type="ECO:0000313" key="2">
    <source>
        <dbReference type="EMBL" id="MPN14545.1"/>
    </source>
</evidence>
<evidence type="ECO:0000256" key="1">
    <source>
        <dbReference type="SAM" id="Phobius"/>
    </source>
</evidence>
<dbReference type="EMBL" id="VSSQ01061184">
    <property type="protein sequence ID" value="MPN14545.1"/>
    <property type="molecule type" value="Genomic_DNA"/>
</dbReference>
<organism evidence="2">
    <name type="scientific">bioreactor metagenome</name>
    <dbReference type="NCBI Taxonomy" id="1076179"/>
    <lineage>
        <taxon>unclassified sequences</taxon>
        <taxon>metagenomes</taxon>
        <taxon>ecological metagenomes</taxon>
    </lineage>
</organism>
<keyword evidence="1" id="KW-0812">Transmembrane</keyword>
<protein>
    <recommendedName>
        <fullName evidence="3">Gram-positive cocci surface proteins LPxTG domain-containing protein</fullName>
    </recommendedName>
</protein>
<reference evidence="2" key="1">
    <citation type="submission" date="2019-08" db="EMBL/GenBank/DDBJ databases">
        <authorList>
            <person name="Kucharzyk K."/>
            <person name="Murdoch R.W."/>
            <person name="Higgins S."/>
            <person name="Loffler F."/>
        </authorList>
    </citation>
    <scope>NUCLEOTIDE SEQUENCE</scope>
</reference>
<evidence type="ECO:0008006" key="3">
    <source>
        <dbReference type="Google" id="ProtNLM"/>
    </source>
</evidence>
<sequence>MAGTPETFVTFSRRSDGQVFQVDVNGSAPSANWVNSLYNFLGISASGISAGAIYMTNANLRAALGFTYKGEASITWAANSTPIILDPLTSATVVTIPKTGDNASVIGFAMIMVAVVAAAVAVKKVNA</sequence>
<dbReference type="AlphaFoldDB" id="A0A645FJG8"/>
<comment type="caution">
    <text evidence="2">The sequence shown here is derived from an EMBL/GenBank/DDBJ whole genome shotgun (WGS) entry which is preliminary data.</text>
</comment>
<name>A0A645FJG8_9ZZZZ</name>
<proteinExistence type="predicted"/>
<gene>
    <name evidence="2" type="ORF">SDC9_161872</name>
</gene>
<feature type="transmembrane region" description="Helical" evidence="1">
    <location>
        <begin position="103"/>
        <end position="122"/>
    </location>
</feature>